<organism evidence="11 12">
    <name type="scientific">Apostasia shenzhenica</name>
    <dbReference type="NCBI Taxonomy" id="1088818"/>
    <lineage>
        <taxon>Eukaryota</taxon>
        <taxon>Viridiplantae</taxon>
        <taxon>Streptophyta</taxon>
        <taxon>Embryophyta</taxon>
        <taxon>Tracheophyta</taxon>
        <taxon>Spermatophyta</taxon>
        <taxon>Magnoliopsida</taxon>
        <taxon>Liliopsida</taxon>
        <taxon>Asparagales</taxon>
        <taxon>Orchidaceae</taxon>
        <taxon>Apostasioideae</taxon>
        <taxon>Apostasia</taxon>
    </lineage>
</organism>
<evidence type="ECO:0000256" key="3">
    <source>
        <dbReference type="ARBA" id="ARBA00022664"/>
    </source>
</evidence>
<dbReference type="FunFam" id="1.25.40.90:FF:000037">
    <property type="entry name" value="Enhancer of ag-4 2"/>
    <property type="match status" value="1"/>
</dbReference>
<feature type="compositionally biased region" description="Low complexity" evidence="8">
    <location>
        <begin position="221"/>
        <end position="242"/>
    </location>
</feature>
<keyword evidence="7" id="KW-0539">Nucleus</keyword>
<comment type="subcellular location">
    <subcellularLocation>
        <location evidence="1">Nucleus</location>
    </subcellularLocation>
</comment>
<evidence type="ECO:0000313" key="11">
    <source>
        <dbReference type="EMBL" id="PKA66855.1"/>
    </source>
</evidence>
<protein>
    <submittedName>
        <fullName evidence="11">HUA2-like protein 2</fullName>
    </submittedName>
</protein>
<feature type="domain" description="CID" evidence="10">
    <location>
        <begin position="932"/>
        <end position="1073"/>
    </location>
</feature>
<feature type="region of interest" description="Disordered" evidence="8">
    <location>
        <begin position="1441"/>
        <end position="1471"/>
    </location>
</feature>
<keyword evidence="12" id="KW-1185">Reference proteome</keyword>
<dbReference type="Gene3D" id="2.30.30.140">
    <property type="match status" value="1"/>
</dbReference>
<evidence type="ECO:0000259" key="10">
    <source>
        <dbReference type="PROSITE" id="PS51391"/>
    </source>
</evidence>
<dbReference type="GO" id="GO:0005634">
    <property type="term" value="C:nucleus"/>
    <property type="evidence" value="ECO:0007669"/>
    <property type="project" value="UniProtKB-SubCell"/>
</dbReference>
<dbReference type="Pfam" id="PF04818">
    <property type="entry name" value="CID"/>
    <property type="match status" value="1"/>
</dbReference>
<gene>
    <name evidence="11" type="ORF">AXF42_Ash003512</name>
</gene>
<evidence type="ECO:0000256" key="1">
    <source>
        <dbReference type="ARBA" id="ARBA00004123"/>
    </source>
</evidence>
<feature type="compositionally biased region" description="Polar residues" evidence="8">
    <location>
        <begin position="704"/>
        <end position="713"/>
    </location>
</feature>
<name>A0A2I0BGC8_9ASPA</name>
<dbReference type="SMART" id="SM00293">
    <property type="entry name" value="PWWP"/>
    <property type="match status" value="1"/>
</dbReference>
<dbReference type="Pfam" id="PF00855">
    <property type="entry name" value="PWWP"/>
    <property type="match status" value="1"/>
</dbReference>
<feature type="region of interest" description="Disordered" evidence="8">
    <location>
        <begin position="381"/>
        <end position="403"/>
    </location>
</feature>
<dbReference type="PANTHER" id="PTHR12550:SF49">
    <property type="entry name" value="PROTEIN HUA2-LIKE 2-RELATED"/>
    <property type="match status" value="1"/>
</dbReference>
<evidence type="ECO:0000259" key="9">
    <source>
        <dbReference type="PROSITE" id="PS50812"/>
    </source>
</evidence>
<dbReference type="PROSITE" id="PS50812">
    <property type="entry name" value="PWWP"/>
    <property type="match status" value="1"/>
</dbReference>
<dbReference type="InterPro" id="IPR006569">
    <property type="entry name" value="CID_dom"/>
</dbReference>
<dbReference type="PROSITE" id="PS51391">
    <property type="entry name" value="CID"/>
    <property type="match status" value="1"/>
</dbReference>
<keyword evidence="6" id="KW-0804">Transcription</keyword>
<dbReference type="SMART" id="SM00582">
    <property type="entry name" value="RPR"/>
    <property type="match status" value="1"/>
</dbReference>
<evidence type="ECO:0000256" key="4">
    <source>
        <dbReference type="ARBA" id="ARBA00023015"/>
    </source>
</evidence>
<feature type="compositionally biased region" description="Polar residues" evidence="8">
    <location>
        <begin position="766"/>
        <end position="778"/>
    </location>
</feature>
<keyword evidence="3" id="KW-0507">mRNA processing</keyword>
<evidence type="ECO:0000256" key="7">
    <source>
        <dbReference type="ARBA" id="ARBA00023242"/>
    </source>
</evidence>
<dbReference type="Proteomes" id="UP000236161">
    <property type="component" value="Unassembled WGS sequence"/>
</dbReference>
<feature type="region of interest" description="Disordered" evidence="8">
    <location>
        <begin position="756"/>
        <end position="778"/>
    </location>
</feature>
<accession>A0A2I0BGC8</accession>
<sequence length="1471" mass="158407">MAPSRRKGSARAAAAAAASRQWKIGDLVLAKMKGFPAWPAVISEPEKWGFSSDRKKILVFFYGTKQIAFCNHVDIEAFTEEKKKTLLVKRQGKGADFVRAVDEIIDTYENLKEQDLGKDSINDDNDVNLSTKKNVEAAFCSSPDRLSNALVTGCCDKVSVLVSAEKFAGTVLEGGDNTKNVAVAGSAEEISILDKLRQTSLSNITTTRKRARDSNLQGSVTKSTPSLRRSRSSSSNKPNKSRTASEQADIEHDVGCLVQDTVHEESLPREQTVESVIATCTADPTCISVRILSNSSIQEILAVKSESTNLDDVTALESGGGPEHSNDTCMNACCSEKDVISDGKFDIPLMTLLSKNCGNSKQETITEAYSELNRLSDFQINDGRSVSDSSNSRNGIDEKKLNKADGDKHLPLVKRARVRMGKPLVEDKLDDSVCSRLNSSNTVCANKLGESPACSSPAIGCPQQSSPPRRISTAVKEVSSSSTNDCPRSSTCFDSPCDANKYQLKLDVEAALPPSKRLHRALEAMSANAAEAENDSGVLGATEAKVNNCLGSPKDIACGLIADKSARCAIKPLPTHSSDSSLLHSSASGSSSTITLQNLAITSLTLSEAKPKCSHSGSIKSPPKGNMKEVLEGMSGFDGSYAAKNSMNAEACSSVSLNNHSTECGPGQSSIVMEKNDEPQLVKVCTNAEGCSTRQDGDSKAVSPMTSGSSNFGQHDGLSKSDGTAKAQLDANSVFSENNMNGATVVSSFMSVSSLASGTDGVPPVSSGTNVSASDTQGTASVSLTTNVYPTTSDISRATMSSWSQSEETSQVKDMQDITVEIKQKLTPKNRSISASLAPIKDLIAAAQAKRFFSRSTSFSDNHTDGKNTPDAVTSPSLINKEVCLGRVSPSDHMFYQIPASDHETCYLQNGNRTPNGVPSDKGFNKFMDHAEINAARRSFKALLCTLSRTKESIGRATRVAIDCAKYGIAGEVVDILVQYLEKESSLHRRVDLFFLVDSITQCSRCQRGGAGDVYPSLVQAVLPRLLSAAAPPGNAATENRRQCLKVLRLWLERRILPDFTVRHHIRELEYGTEASFSNSYSRRHPRTERAVNDPLREMEGMLVDEYGSNASFQLPDNLSTRILEDDEGSASEEKGFEAVTPDRNVQVDHDGKTARTPSEKHRHLLEDVDGELEMEDVAPLCGEEASQSTSHTPEAGVVYNYRNQFYQNKSVLYVPPLPDNRPPSPPPLPSSPPPVPPYGSTARGLAPHNLAGSSAVCNNTDSQSRADQTAKMQLPQPVSHPGFGGHTQQLPPAVSSSTSSGSLNNLPVSRPAMPTGCNSQQPSVNMPSTSKVYHVQPPPPMVSNQFSYLQAQQPQQRPQPWVNHSSFADGFHHANDIPRGSFYSERVPRGSIPLHDVSDRNALYPAPMRSEKVEPPYVPPYFGAQPDSSSATCQGWCHPPRTSSFAAPPRAPLENPVSRVAGAPSYWRAR</sequence>
<dbReference type="InterPro" id="IPR000313">
    <property type="entry name" value="PWWP_dom"/>
</dbReference>
<dbReference type="PANTHER" id="PTHR12550">
    <property type="entry name" value="HEPATOMA-DERIVED GROWTH FACTOR-RELATED"/>
    <property type="match status" value="1"/>
</dbReference>
<dbReference type="GO" id="GO:0009908">
    <property type="term" value="P:flower development"/>
    <property type="evidence" value="ECO:0007669"/>
    <property type="project" value="UniProtKB-KW"/>
</dbReference>
<dbReference type="EMBL" id="KZ451885">
    <property type="protein sequence ID" value="PKA66855.1"/>
    <property type="molecule type" value="Genomic_DNA"/>
</dbReference>
<feature type="domain" description="PWWP" evidence="9">
    <location>
        <begin position="24"/>
        <end position="81"/>
    </location>
</feature>
<reference evidence="11 12" key="1">
    <citation type="journal article" date="2017" name="Nature">
        <title>The Apostasia genome and the evolution of orchids.</title>
        <authorList>
            <person name="Zhang G.Q."/>
            <person name="Liu K.W."/>
            <person name="Li Z."/>
            <person name="Lohaus R."/>
            <person name="Hsiao Y.Y."/>
            <person name="Niu S.C."/>
            <person name="Wang J.Y."/>
            <person name="Lin Y.C."/>
            <person name="Xu Q."/>
            <person name="Chen L.J."/>
            <person name="Yoshida K."/>
            <person name="Fujiwara S."/>
            <person name="Wang Z.W."/>
            <person name="Zhang Y.Q."/>
            <person name="Mitsuda N."/>
            <person name="Wang M."/>
            <person name="Liu G.H."/>
            <person name="Pecoraro L."/>
            <person name="Huang H.X."/>
            <person name="Xiao X.J."/>
            <person name="Lin M."/>
            <person name="Wu X.Y."/>
            <person name="Wu W.L."/>
            <person name="Chen Y.Y."/>
            <person name="Chang S.B."/>
            <person name="Sakamoto S."/>
            <person name="Ohme-Takagi M."/>
            <person name="Yagi M."/>
            <person name="Zeng S.J."/>
            <person name="Shen C.Y."/>
            <person name="Yeh C.M."/>
            <person name="Luo Y.B."/>
            <person name="Tsai W.C."/>
            <person name="Van de Peer Y."/>
            <person name="Liu Z.J."/>
        </authorList>
    </citation>
    <scope>NUCLEOTIDE SEQUENCE [LARGE SCALE GENOMIC DNA]</scope>
    <source>
        <strain evidence="12">cv. Shenzhen</strain>
        <tissue evidence="11">Stem</tissue>
    </source>
</reference>
<dbReference type="GO" id="GO:0006397">
    <property type="term" value="P:mRNA processing"/>
    <property type="evidence" value="ECO:0007669"/>
    <property type="project" value="UniProtKB-KW"/>
</dbReference>
<dbReference type="SUPFAM" id="SSF63748">
    <property type="entry name" value="Tudor/PWWP/MBT"/>
    <property type="match status" value="1"/>
</dbReference>
<evidence type="ECO:0000313" key="12">
    <source>
        <dbReference type="Proteomes" id="UP000236161"/>
    </source>
</evidence>
<dbReference type="InterPro" id="IPR008942">
    <property type="entry name" value="ENTH_VHS"/>
</dbReference>
<dbReference type="Gene3D" id="1.25.40.90">
    <property type="match status" value="1"/>
</dbReference>
<feature type="region of interest" description="Disordered" evidence="8">
    <location>
        <begin position="1349"/>
        <end position="1368"/>
    </location>
</feature>
<evidence type="ECO:0000256" key="2">
    <source>
        <dbReference type="ARBA" id="ARBA00022473"/>
    </source>
</evidence>
<dbReference type="STRING" id="1088818.A0A2I0BGC8"/>
<feature type="region of interest" description="Disordered" evidence="8">
    <location>
        <begin position="693"/>
        <end position="725"/>
    </location>
</feature>
<feature type="compositionally biased region" description="Pro residues" evidence="8">
    <location>
        <begin position="1216"/>
        <end position="1238"/>
    </location>
</feature>
<feature type="compositionally biased region" description="Polar residues" evidence="8">
    <location>
        <begin position="1252"/>
        <end position="1272"/>
    </location>
</feature>
<proteinExistence type="predicted"/>
<feature type="compositionally biased region" description="Polar residues" evidence="8">
    <location>
        <begin position="381"/>
        <end position="394"/>
    </location>
</feature>
<feature type="compositionally biased region" description="Polar residues" evidence="8">
    <location>
        <begin position="1317"/>
        <end position="1332"/>
    </location>
</feature>
<dbReference type="OrthoDB" id="62853at2759"/>
<feature type="region of interest" description="Disordered" evidence="8">
    <location>
        <begin position="204"/>
        <end position="249"/>
    </location>
</feature>
<keyword evidence="2" id="KW-0217">Developmental protein</keyword>
<evidence type="ECO:0000256" key="5">
    <source>
        <dbReference type="ARBA" id="ARBA00023089"/>
    </source>
</evidence>
<feature type="region of interest" description="Disordered" evidence="8">
    <location>
        <begin position="1214"/>
        <end position="1340"/>
    </location>
</feature>
<evidence type="ECO:0000256" key="8">
    <source>
        <dbReference type="SAM" id="MobiDB-lite"/>
    </source>
</evidence>
<feature type="compositionally biased region" description="Low complexity" evidence="8">
    <location>
        <begin position="1351"/>
        <end position="1361"/>
    </location>
</feature>
<keyword evidence="4" id="KW-0805">Transcription regulation</keyword>
<evidence type="ECO:0000256" key="6">
    <source>
        <dbReference type="ARBA" id="ARBA00023163"/>
    </source>
</evidence>
<keyword evidence="5" id="KW-0287">Flowering</keyword>